<dbReference type="InterPro" id="IPR053167">
    <property type="entry name" value="Spore_coat_component"/>
</dbReference>
<dbReference type="SMART" id="SM00972">
    <property type="entry name" value="SCPU"/>
    <property type="match status" value="2"/>
</dbReference>
<feature type="domain" description="Spore coat protein U/FanG" evidence="2">
    <location>
        <begin position="25"/>
        <end position="163"/>
    </location>
</feature>
<sequence>MRFARRLGLALLAVLLHAAMPGEARADCSTTSGSASLGSASSFALAASAQTAAGSTGFSCTGSLLSIASTNTITATIASVTNSQGTQPRLHDAATGDYIGYDICKDSSCSAAYSVGHSITWSSSTFLGILGLFNATGGTLPIYIRTQVGSQVAAGTYTSTIAVDWTWHLCSAGVGTLCIYDDDAASSTIAVSMTVSPDCILSAPTANFGSAAFVGSFDPVTQAITIRCSKDAAYSVGIDDGQNFSGTRRLGSAGNYIAYEIYYPQGSTRRWGRIGTERRSSAEATTNAGIYTGTTDQTYSYRAEILTGQSTPPPGTYTDTLTVDVQF</sequence>
<dbReference type="KEGG" id="npn:JI59_20585"/>
<dbReference type="eggNOG" id="COG5430">
    <property type="taxonomic scope" value="Bacteria"/>
</dbReference>
<comment type="caution">
    <text evidence="3">The sequence shown here is derived from an EMBL/GenBank/DDBJ whole genome shotgun (WGS) entry which is preliminary data.</text>
</comment>
<keyword evidence="1" id="KW-0732">Signal</keyword>
<evidence type="ECO:0000313" key="4">
    <source>
        <dbReference type="Proteomes" id="UP000004030"/>
    </source>
</evidence>
<dbReference type="PANTHER" id="PTHR37089">
    <property type="entry name" value="PROTEIN U-RELATED"/>
    <property type="match status" value="1"/>
</dbReference>
<accession>G6EH67</accession>
<evidence type="ECO:0000259" key="2">
    <source>
        <dbReference type="Pfam" id="PF05229"/>
    </source>
</evidence>
<evidence type="ECO:0000256" key="1">
    <source>
        <dbReference type="SAM" id="SignalP"/>
    </source>
</evidence>
<name>G6EH67_9SPHN</name>
<dbReference type="AlphaFoldDB" id="G6EH67"/>
<evidence type="ECO:0000313" key="3">
    <source>
        <dbReference type="EMBL" id="EHJ59356.1"/>
    </source>
</evidence>
<dbReference type="Pfam" id="PF05229">
    <property type="entry name" value="SCPU"/>
    <property type="match status" value="2"/>
</dbReference>
<dbReference type="PANTHER" id="PTHR37089:SF1">
    <property type="entry name" value="MEMBRANE PROTEIN"/>
    <property type="match status" value="1"/>
</dbReference>
<protein>
    <recommendedName>
        <fullName evidence="2">Spore coat protein U/FanG domain-containing protein</fullName>
    </recommendedName>
</protein>
<feature type="domain" description="Spore coat protein U/FanG" evidence="2">
    <location>
        <begin position="187"/>
        <end position="323"/>
    </location>
</feature>
<feature type="signal peptide" evidence="1">
    <location>
        <begin position="1"/>
        <end position="26"/>
    </location>
</feature>
<feature type="chain" id="PRO_5003488371" description="Spore coat protein U/FanG domain-containing protein" evidence="1">
    <location>
        <begin position="27"/>
        <end position="327"/>
    </location>
</feature>
<dbReference type="PATRIC" id="fig|1088721.3.peg.3637"/>
<dbReference type="OrthoDB" id="8901110at2"/>
<dbReference type="Proteomes" id="UP000004030">
    <property type="component" value="Unassembled WGS sequence"/>
</dbReference>
<proteinExistence type="predicted"/>
<reference evidence="3 4" key="1">
    <citation type="journal article" date="2012" name="J. Bacteriol.">
        <title>Genome sequence of benzo(a)pyrene-degrading bacterium Novosphingobium pentaromativorans US6-1.</title>
        <authorList>
            <person name="Luo Y.R."/>
            <person name="Kang S.G."/>
            <person name="Kim S.J."/>
            <person name="Kim M.R."/>
            <person name="Li N."/>
            <person name="Lee J.H."/>
            <person name="Kwon K.K."/>
        </authorList>
    </citation>
    <scope>NUCLEOTIDE SEQUENCE [LARGE SCALE GENOMIC DNA]</scope>
    <source>
        <strain evidence="3 4">US6-1</strain>
    </source>
</reference>
<gene>
    <name evidence="3" type="ORF">NSU_3688</name>
</gene>
<dbReference type="EMBL" id="AGFM01000058">
    <property type="protein sequence ID" value="EHJ59356.1"/>
    <property type="molecule type" value="Genomic_DNA"/>
</dbReference>
<dbReference type="InterPro" id="IPR007893">
    <property type="entry name" value="Spore_coat_U/FanG"/>
</dbReference>
<keyword evidence="4" id="KW-1185">Reference proteome</keyword>
<organism evidence="3 4">
    <name type="scientific">Novosphingobium pentaromativorans US6-1</name>
    <dbReference type="NCBI Taxonomy" id="1088721"/>
    <lineage>
        <taxon>Bacteria</taxon>
        <taxon>Pseudomonadati</taxon>
        <taxon>Pseudomonadota</taxon>
        <taxon>Alphaproteobacteria</taxon>
        <taxon>Sphingomonadales</taxon>
        <taxon>Sphingomonadaceae</taxon>
        <taxon>Novosphingobium</taxon>
    </lineage>
</organism>